<dbReference type="InterPro" id="IPR052158">
    <property type="entry name" value="INH-QAR"/>
</dbReference>
<dbReference type="PROSITE" id="PS00041">
    <property type="entry name" value="HTH_ARAC_FAMILY_1"/>
    <property type="match status" value="1"/>
</dbReference>
<evidence type="ECO:0000256" key="2">
    <source>
        <dbReference type="ARBA" id="ARBA00023125"/>
    </source>
</evidence>
<dbReference type="Pfam" id="PF12833">
    <property type="entry name" value="HTH_18"/>
    <property type="match status" value="1"/>
</dbReference>
<dbReference type="InterPro" id="IPR029062">
    <property type="entry name" value="Class_I_gatase-like"/>
</dbReference>
<proteinExistence type="predicted"/>
<dbReference type="Gene3D" id="3.40.50.880">
    <property type="match status" value="1"/>
</dbReference>
<dbReference type="InterPro" id="IPR018060">
    <property type="entry name" value="HTH_AraC"/>
</dbReference>
<keyword evidence="1" id="KW-0805">Transcription regulation</keyword>
<dbReference type="PRINTS" id="PR00032">
    <property type="entry name" value="HTHARAC"/>
</dbReference>
<protein>
    <submittedName>
        <fullName evidence="5">GlxA family transcriptional regulator</fullName>
    </submittedName>
</protein>
<evidence type="ECO:0000313" key="6">
    <source>
        <dbReference type="Proteomes" id="UP000738517"/>
    </source>
</evidence>
<name>A0ABW9YI68_9GAMM</name>
<dbReference type="SUPFAM" id="SSF52317">
    <property type="entry name" value="Class I glutamine amidotransferase-like"/>
    <property type="match status" value="1"/>
</dbReference>
<feature type="domain" description="HTH araC/xylS-type" evidence="4">
    <location>
        <begin position="240"/>
        <end position="338"/>
    </location>
</feature>
<dbReference type="Pfam" id="PF01965">
    <property type="entry name" value="DJ-1_PfpI"/>
    <property type="match status" value="1"/>
</dbReference>
<comment type="caution">
    <text evidence="5">The sequence shown here is derived from an EMBL/GenBank/DDBJ whole genome shotgun (WGS) entry which is preliminary data.</text>
</comment>
<keyword evidence="6" id="KW-1185">Reference proteome</keyword>
<dbReference type="EMBL" id="RSEJ01000012">
    <property type="protein sequence ID" value="NBI53514.1"/>
    <property type="molecule type" value="Genomic_DNA"/>
</dbReference>
<dbReference type="InterPro" id="IPR018062">
    <property type="entry name" value="HTH_AraC-typ_CS"/>
</dbReference>
<evidence type="ECO:0000256" key="1">
    <source>
        <dbReference type="ARBA" id="ARBA00023015"/>
    </source>
</evidence>
<evidence type="ECO:0000313" key="5">
    <source>
        <dbReference type="EMBL" id="NBI53514.1"/>
    </source>
</evidence>
<dbReference type="PANTHER" id="PTHR43130">
    <property type="entry name" value="ARAC-FAMILY TRANSCRIPTIONAL REGULATOR"/>
    <property type="match status" value="1"/>
</dbReference>
<dbReference type="PROSITE" id="PS01124">
    <property type="entry name" value="HTH_ARAC_FAMILY_2"/>
    <property type="match status" value="1"/>
</dbReference>
<evidence type="ECO:0000259" key="4">
    <source>
        <dbReference type="PROSITE" id="PS01124"/>
    </source>
</evidence>
<keyword evidence="2" id="KW-0238">DNA-binding</keyword>
<reference evidence="5 6" key="1">
    <citation type="journal article" date="2017" name="Int. J. Syst. Evol. Microbiol.">
        <title>Photobacterium alginatilyticum sp. nov., a marine bacterium isolated from bottom seawater.</title>
        <authorList>
            <person name="Wang X."/>
            <person name="Wang Y."/>
            <person name="Yang X."/>
            <person name="Sun H."/>
            <person name="Li B."/>
            <person name="Zhang X.H."/>
        </authorList>
    </citation>
    <scope>NUCLEOTIDE SEQUENCE [LARGE SCALE GENOMIC DNA]</scope>
    <source>
        <strain evidence="5 6">P03D4</strain>
    </source>
</reference>
<dbReference type="SMART" id="SM00342">
    <property type="entry name" value="HTH_ARAC"/>
    <property type="match status" value="1"/>
</dbReference>
<organism evidence="5 6">
    <name type="scientific">Photobacterium alginatilyticum</name>
    <dbReference type="NCBI Taxonomy" id="1775171"/>
    <lineage>
        <taxon>Bacteria</taxon>
        <taxon>Pseudomonadati</taxon>
        <taxon>Pseudomonadota</taxon>
        <taxon>Gammaproteobacteria</taxon>
        <taxon>Vibrionales</taxon>
        <taxon>Vibrionaceae</taxon>
        <taxon>Photobacterium</taxon>
    </lineage>
</organism>
<evidence type="ECO:0000256" key="3">
    <source>
        <dbReference type="ARBA" id="ARBA00023163"/>
    </source>
</evidence>
<accession>A0ABW9YI68</accession>
<keyword evidence="3" id="KW-0804">Transcription</keyword>
<dbReference type="InterPro" id="IPR009057">
    <property type="entry name" value="Homeodomain-like_sf"/>
</dbReference>
<dbReference type="InterPro" id="IPR002818">
    <property type="entry name" value="DJ-1/PfpI"/>
</dbReference>
<dbReference type="InterPro" id="IPR020449">
    <property type="entry name" value="Tscrpt_reg_AraC-type_HTH"/>
</dbReference>
<sequence length="341" mass="38164">MHNRNKFFYDVYDNNMFQTAKRRKVYFLLYEGVQLLDIAGPADVLNQANKSLGRIVYDIQYVGHAPNGSVISSAGLPLAVDPLPTDNVKIHTIIVPGAEVDALKQIRADHVVMQWLESATKKAITKISICSGAFLLGQLGCLDEHQSTTHWAFGSMLQDEFPNTKVQTDTLYTHDGNLWTSAGVLSGVDMMLAMVKLDLGPSIALQVARILVVFMARDGGQSQFSVPIKLQAKANRSDIVELISWLESRLNDSTTIVQMADFLGVSVRTLHRRCLQALDMTPAQILSQLRIEFSRDLLHQQNIPLKTIAYECGYSSPESFSTAFRQRFGIAPKRYRERFNI</sequence>
<dbReference type="PANTHER" id="PTHR43130:SF3">
    <property type="entry name" value="HTH-TYPE TRANSCRIPTIONAL REGULATOR RV1931C"/>
    <property type="match status" value="1"/>
</dbReference>
<dbReference type="SUPFAM" id="SSF46689">
    <property type="entry name" value="Homeodomain-like"/>
    <property type="match status" value="1"/>
</dbReference>
<dbReference type="RefSeq" id="WP_160652065.1">
    <property type="nucleotide sequence ID" value="NZ_RSEJ01000012.1"/>
</dbReference>
<gene>
    <name evidence="5" type="ORF">EIZ48_13100</name>
</gene>
<dbReference type="CDD" id="cd03137">
    <property type="entry name" value="GATase1_AraC_1"/>
    <property type="match status" value="1"/>
</dbReference>
<dbReference type="Proteomes" id="UP000738517">
    <property type="component" value="Unassembled WGS sequence"/>
</dbReference>
<dbReference type="Gene3D" id="1.10.10.60">
    <property type="entry name" value="Homeodomain-like"/>
    <property type="match status" value="1"/>
</dbReference>